<dbReference type="AlphaFoldDB" id="A0A2A9ND15"/>
<gene>
    <name evidence="2" type="ORF">AMATHDRAFT_9047</name>
</gene>
<sequence>MVPHYVSTESTIDSRPSVPPQKYQGTPTKGAWETVPEAISLLHRMGIKPSIQSVKTTEEPLLESTEDYPVTKKQKFTPELPPQEPITIPNPEVIVDWDDIVSLGEEPQETYTEAEIVEASTTLIDESMDYLFEELIQDA</sequence>
<feature type="region of interest" description="Disordered" evidence="1">
    <location>
        <begin position="1"/>
        <end position="29"/>
    </location>
</feature>
<evidence type="ECO:0000313" key="2">
    <source>
        <dbReference type="EMBL" id="PFH45523.1"/>
    </source>
</evidence>
<accession>A0A2A9ND15</accession>
<protein>
    <submittedName>
        <fullName evidence="2">Uncharacterized protein</fullName>
    </submittedName>
</protein>
<evidence type="ECO:0000313" key="3">
    <source>
        <dbReference type="Proteomes" id="UP000242287"/>
    </source>
</evidence>
<feature type="region of interest" description="Disordered" evidence="1">
    <location>
        <begin position="55"/>
        <end position="89"/>
    </location>
</feature>
<organism evidence="2 3">
    <name type="scientific">Amanita thiersii Skay4041</name>
    <dbReference type="NCBI Taxonomy" id="703135"/>
    <lineage>
        <taxon>Eukaryota</taxon>
        <taxon>Fungi</taxon>
        <taxon>Dikarya</taxon>
        <taxon>Basidiomycota</taxon>
        <taxon>Agaricomycotina</taxon>
        <taxon>Agaricomycetes</taxon>
        <taxon>Agaricomycetidae</taxon>
        <taxon>Agaricales</taxon>
        <taxon>Pluteineae</taxon>
        <taxon>Amanitaceae</taxon>
        <taxon>Amanita</taxon>
    </lineage>
</organism>
<proteinExistence type="predicted"/>
<dbReference type="EMBL" id="KZ302350">
    <property type="protein sequence ID" value="PFH45523.1"/>
    <property type="molecule type" value="Genomic_DNA"/>
</dbReference>
<dbReference type="Proteomes" id="UP000242287">
    <property type="component" value="Unassembled WGS sequence"/>
</dbReference>
<evidence type="ECO:0000256" key="1">
    <source>
        <dbReference type="SAM" id="MobiDB-lite"/>
    </source>
</evidence>
<keyword evidence="3" id="KW-1185">Reference proteome</keyword>
<reference evidence="2 3" key="1">
    <citation type="submission" date="2014-02" db="EMBL/GenBank/DDBJ databases">
        <title>Transposable element dynamics among asymbiotic and ectomycorrhizal Amanita fungi.</title>
        <authorList>
            <consortium name="DOE Joint Genome Institute"/>
            <person name="Hess J."/>
            <person name="Skrede I."/>
            <person name="Wolfe B."/>
            <person name="LaButti K."/>
            <person name="Ohm R.A."/>
            <person name="Grigoriev I.V."/>
            <person name="Pringle A."/>
        </authorList>
    </citation>
    <scope>NUCLEOTIDE SEQUENCE [LARGE SCALE GENOMIC DNA]</scope>
    <source>
        <strain evidence="2 3">SKay4041</strain>
    </source>
</reference>
<name>A0A2A9ND15_9AGAR</name>